<dbReference type="KEGG" id="dmm:dnm_047840"/>
<keyword evidence="3" id="KW-1185">Reference proteome</keyword>
<dbReference type="InterPro" id="IPR009875">
    <property type="entry name" value="PilZ_domain"/>
</dbReference>
<accession>A0A975GPD7</accession>
<dbReference type="Gene3D" id="2.40.10.220">
    <property type="entry name" value="predicted glycosyltransferase like domains"/>
    <property type="match status" value="1"/>
</dbReference>
<name>A0A975GPD7_9BACT</name>
<dbReference type="Proteomes" id="UP000663722">
    <property type="component" value="Chromosome"/>
</dbReference>
<protein>
    <submittedName>
        <fullName evidence="2">PilZ domain-containing protein</fullName>
    </submittedName>
</protein>
<gene>
    <name evidence="2" type="ORF">dnm_047840</name>
</gene>
<evidence type="ECO:0000259" key="1">
    <source>
        <dbReference type="Pfam" id="PF07238"/>
    </source>
</evidence>
<dbReference type="GO" id="GO:0035438">
    <property type="term" value="F:cyclic-di-GMP binding"/>
    <property type="evidence" value="ECO:0007669"/>
    <property type="project" value="InterPro"/>
</dbReference>
<dbReference type="RefSeq" id="WP_207683371.1">
    <property type="nucleotide sequence ID" value="NZ_CP061800.1"/>
</dbReference>
<dbReference type="Pfam" id="PF07238">
    <property type="entry name" value="PilZ"/>
    <property type="match status" value="1"/>
</dbReference>
<proteinExistence type="predicted"/>
<dbReference type="AlphaFoldDB" id="A0A975GPD7"/>
<organism evidence="2 3">
    <name type="scientific">Desulfonema magnum</name>
    <dbReference type="NCBI Taxonomy" id="45655"/>
    <lineage>
        <taxon>Bacteria</taxon>
        <taxon>Pseudomonadati</taxon>
        <taxon>Thermodesulfobacteriota</taxon>
        <taxon>Desulfobacteria</taxon>
        <taxon>Desulfobacterales</taxon>
        <taxon>Desulfococcaceae</taxon>
        <taxon>Desulfonema</taxon>
    </lineage>
</organism>
<reference evidence="2" key="1">
    <citation type="journal article" date="2021" name="Microb. Physiol.">
        <title>Proteogenomic Insights into the Physiology of Marine, Sulfate-Reducing, Filamentous Desulfonema limicola and Desulfonema magnum.</title>
        <authorList>
            <person name="Schnaars V."/>
            <person name="Wohlbrand L."/>
            <person name="Scheve S."/>
            <person name="Hinrichs C."/>
            <person name="Reinhardt R."/>
            <person name="Rabus R."/>
        </authorList>
    </citation>
    <scope>NUCLEOTIDE SEQUENCE</scope>
    <source>
        <strain evidence="2">4be13</strain>
    </source>
</reference>
<feature type="domain" description="PilZ" evidence="1">
    <location>
        <begin position="6"/>
        <end position="101"/>
    </location>
</feature>
<evidence type="ECO:0000313" key="3">
    <source>
        <dbReference type="Proteomes" id="UP000663722"/>
    </source>
</evidence>
<dbReference type="EMBL" id="CP061800">
    <property type="protein sequence ID" value="QTA88737.1"/>
    <property type="molecule type" value="Genomic_DNA"/>
</dbReference>
<sequence length="153" mass="17554">MAIIPNRAFPRDHYEARITYAVYGTEKFIDAKMYNTSEGGMYFESDHNLPPGSELFIKLPDYSCDIHGSDIRDGYRGEVMWCRKIFKGDISCYAVGIRFIVNVCDKCGQKVSYSEIRRTDNFLFLCSACVKDVGRLSAENKKRIENYLMGNVI</sequence>
<evidence type="ECO:0000313" key="2">
    <source>
        <dbReference type="EMBL" id="QTA88737.1"/>
    </source>
</evidence>